<dbReference type="InterPro" id="IPR002182">
    <property type="entry name" value="NB-ARC"/>
</dbReference>
<keyword evidence="5" id="KW-1185">Reference proteome</keyword>
<dbReference type="InterPro" id="IPR016035">
    <property type="entry name" value="Acyl_Trfase/lysoPLipase"/>
</dbReference>
<dbReference type="InterPro" id="IPR011990">
    <property type="entry name" value="TPR-like_helical_dom_sf"/>
</dbReference>
<feature type="domain" description="PNPLA" evidence="3">
    <location>
        <begin position="16"/>
        <end position="232"/>
    </location>
</feature>
<dbReference type="InterPro" id="IPR027417">
    <property type="entry name" value="P-loop_NTPase"/>
</dbReference>
<dbReference type="SUPFAM" id="SSF52540">
    <property type="entry name" value="P-loop containing nucleoside triphosphate hydrolases"/>
    <property type="match status" value="1"/>
</dbReference>
<keyword evidence="2" id="KW-0378">Hydrolase</keyword>
<dbReference type="InterPro" id="IPR053137">
    <property type="entry name" value="NLR-like"/>
</dbReference>
<reference evidence="4" key="1">
    <citation type="journal article" date="2021" name="Nat. Commun.">
        <title>Genetic determinants of endophytism in the Arabidopsis root mycobiome.</title>
        <authorList>
            <person name="Mesny F."/>
            <person name="Miyauchi S."/>
            <person name="Thiergart T."/>
            <person name="Pickel B."/>
            <person name="Atanasova L."/>
            <person name="Karlsson M."/>
            <person name="Huettel B."/>
            <person name="Barry K.W."/>
            <person name="Haridas S."/>
            <person name="Chen C."/>
            <person name="Bauer D."/>
            <person name="Andreopoulos W."/>
            <person name="Pangilinan J."/>
            <person name="LaButti K."/>
            <person name="Riley R."/>
            <person name="Lipzen A."/>
            <person name="Clum A."/>
            <person name="Drula E."/>
            <person name="Henrissat B."/>
            <person name="Kohler A."/>
            <person name="Grigoriev I.V."/>
            <person name="Martin F.M."/>
            <person name="Hacquard S."/>
        </authorList>
    </citation>
    <scope>NUCLEOTIDE SEQUENCE</scope>
    <source>
        <strain evidence="4">MPI-CAGE-AT-0021</strain>
    </source>
</reference>
<name>A0A9P9EGS9_9HYPO</name>
<evidence type="ECO:0000259" key="3">
    <source>
        <dbReference type="PROSITE" id="PS51635"/>
    </source>
</evidence>
<dbReference type="GO" id="GO:0016787">
    <property type="term" value="F:hydrolase activity"/>
    <property type="evidence" value="ECO:0007669"/>
    <property type="project" value="UniProtKB-UniRule"/>
</dbReference>
<comment type="caution">
    <text evidence="2">Lacks conserved residue(s) required for the propagation of feature annotation.</text>
</comment>
<comment type="caution">
    <text evidence="4">The sequence shown here is derived from an EMBL/GenBank/DDBJ whole genome shotgun (WGS) entry which is preliminary data.</text>
</comment>
<dbReference type="GO" id="GO:0046486">
    <property type="term" value="P:glycerolipid metabolic process"/>
    <property type="evidence" value="ECO:0007669"/>
    <property type="project" value="UniProtKB-ARBA"/>
</dbReference>
<evidence type="ECO:0000313" key="4">
    <source>
        <dbReference type="EMBL" id="KAH7136844.1"/>
    </source>
</evidence>
<organism evidence="4 5">
    <name type="scientific">Dactylonectria estremocensis</name>
    <dbReference type="NCBI Taxonomy" id="1079267"/>
    <lineage>
        <taxon>Eukaryota</taxon>
        <taxon>Fungi</taxon>
        <taxon>Dikarya</taxon>
        <taxon>Ascomycota</taxon>
        <taxon>Pezizomycotina</taxon>
        <taxon>Sordariomycetes</taxon>
        <taxon>Hypocreomycetidae</taxon>
        <taxon>Hypocreales</taxon>
        <taxon>Nectriaceae</taxon>
        <taxon>Dactylonectria</taxon>
    </lineage>
</organism>
<dbReference type="Proteomes" id="UP000717696">
    <property type="component" value="Unassembled WGS sequence"/>
</dbReference>
<feature type="short sequence motif" description="GXGXXG" evidence="2">
    <location>
        <begin position="20"/>
        <end position="25"/>
    </location>
</feature>
<dbReference type="AlphaFoldDB" id="A0A9P9EGS9"/>
<dbReference type="OrthoDB" id="1658288at2759"/>
<dbReference type="SMART" id="SM00028">
    <property type="entry name" value="TPR"/>
    <property type="match status" value="6"/>
</dbReference>
<evidence type="ECO:0000256" key="2">
    <source>
        <dbReference type="PROSITE-ProRule" id="PRU01161"/>
    </source>
</evidence>
<dbReference type="InterPro" id="IPR002641">
    <property type="entry name" value="PNPLA_dom"/>
</dbReference>
<evidence type="ECO:0000256" key="1">
    <source>
        <dbReference type="ARBA" id="ARBA00023098"/>
    </source>
</evidence>
<dbReference type="CDD" id="cd07216">
    <property type="entry name" value="Pat17_PNPLA8_PNPLA9_like3"/>
    <property type="match status" value="1"/>
</dbReference>
<dbReference type="SUPFAM" id="SSF52151">
    <property type="entry name" value="FabD/lysophospholipase-like"/>
    <property type="match status" value="1"/>
</dbReference>
<feature type="active site" description="Nucleophile" evidence="2">
    <location>
        <position position="62"/>
    </location>
</feature>
<dbReference type="GO" id="GO:0043531">
    <property type="term" value="F:ADP binding"/>
    <property type="evidence" value="ECO:0007669"/>
    <property type="project" value="InterPro"/>
</dbReference>
<gene>
    <name evidence="4" type="ORF">B0J13DRAFT_506566</name>
</gene>
<dbReference type="SUPFAM" id="SSF48452">
    <property type="entry name" value="TPR-like"/>
    <property type="match status" value="1"/>
</dbReference>
<dbReference type="PANTHER" id="PTHR46082">
    <property type="entry name" value="ATP/GTP-BINDING PROTEIN-RELATED"/>
    <property type="match status" value="1"/>
</dbReference>
<dbReference type="Pfam" id="PF01734">
    <property type="entry name" value="Patatin"/>
    <property type="match status" value="1"/>
</dbReference>
<feature type="short sequence motif" description="GXSXG" evidence="2">
    <location>
        <begin position="60"/>
        <end position="64"/>
    </location>
</feature>
<dbReference type="PANTHER" id="PTHR46082:SF6">
    <property type="entry name" value="AAA+ ATPASE DOMAIN-CONTAINING PROTEIN-RELATED"/>
    <property type="match status" value="1"/>
</dbReference>
<dbReference type="Pfam" id="PF13424">
    <property type="entry name" value="TPR_12"/>
    <property type="match status" value="3"/>
</dbReference>
<keyword evidence="1 2" id="KW-0443">Lipid metabolism</keyword>
<dbReference type="InterPro" id="IPR019734">
    <property type="entry name" value="TPR_rpt"/>
</dbReference>
<protein>
    <recommendedName>
        <fullName evidence="3">PNPLA domain-containing protein</fullName>
    </recommendedName>
</protein>
<dbReference type="Pfam" id="PF00931">
    <property type="entry name" value="NB-ARC"/>
    <property type="match status" value="1"/>
</dbReference>
<dbReference type="GO" id="GO:0016042">
    <property type="term" value="P:lipid catabolic process"/>
    <property type="evidence" value="ECO:0007669"/>
    <property type="project" value="UniProtKB-UniRule"/>
</dbReference>
<dbReference type="Gene3D" id="1.25.40.10">
    <property type="entry name" value="Tetratricopeptide repeat domain"/>
    <property type="match status" value="2"/>
</dbReference>
<proteinExistence type="predicted"/>
<dbReference type="PROSITE" id="PS51635">
    <property type="entry name" value="PNPLA"/>
    <property type="match status" value="1"/>
</dbReference>
<dbReference type="NCBIfam" id="NF040586">
    <property type="entry name" value="FxSxx_TPR"/>
    <property type="match status" value="1"/>
</dbReference>
<dbReference type="Gene3D" id="3.40.1090.10">
    <property type="entry name" value="Cytosolic phospholipase A2 catalytic domain"/>
    <property type="match status" value="1"/>
</dbReference>
<dbReference type="EMBL" id="JAGMUU010000016">
    <property type="protein sequence ID" value="KAH7136844.1"/>
    <property type="molecule type" value="Genomic_DNA"/>
</dbReference>
<evidence type="ECO:0000313" key="5">
    <source>
        <dbReference type="Proteomes" id="UP000717696"/>
    </source>
</evidence>
<sequence length="1114" mass="124639">MSQTTANLAGRPLRVLSLDGGGVRGISSLMILQEIMEKLRLVNGLEQIPRPCDHFDLIGGTSTGGIIAIMLGRLGMTVEQCLQAYTKMAQMAFTPKRGLRLPASPSGAFSAQALETAIKQTVREYCTDPGCVAQRERGQPTTDTCTHEEMEFRSLSCTKTVVLAITEVNIDAPPTLFKTHDTSSDSNGCTIWQIARATSAATTFFKPIKVGQMQISYVDAGFGYNNPCDVLIREAEQQFPERKEMQILSIGTGLGDVVALDDTRKSILKALKKMASSSKKVAFSLKRRFGDSGQYYRFNVDIGLKDVTLSDWEKSSKIAGHTKNYLADVESEINKFVDALAGVTQAVPVPQPVPELGSETRNVVHYLPFSKNRRFVARKAVLDTLNRMLFTQPGTNRVSLVGLGGMGKTQIALHFAHWVKENRLGCSVLWVPALSTSSFEQACAEIQKKLAISDIDTKDSKEVVRRYLSSEKAGDWLLIVDNADDIDVLWGSSGETQGIHQFLPDSDRGRILFTTRSQEVSVRAAAGDVVELKPMSSGEAKAILDNWSVEKSQLQDERVVAQFLEKLTFLPLAIAQAAAYMSINKIVIAEYLGLCESKDQEMVELLSSGFHDSAHYSSSQNAVATTWIISFDQIREKDAPAANILSFISHIEPKAIPRWILPEMESEQQLTKAIGTLCGYGFLSRRGDGEIFEMHRLVHLATRIWTDKKNITKQTGQDAAQRLAAVFPTAHWENRALWQQCLPHALRLLQNIEATDDSHVCVLSIRIGGCLNHDGRNKEAVGVLERTFSWQKTLLPSDHYKLELQYVLGAVYLSNGQNNIAIQVLEEVVATGKDTFTEEDTTRLNSEDTLVRAYQLNGRMEEAIQLLEHVVDVRAKTQPEEHRDRLSSQSNLALAYRHQGQMEKAVHLYEYVVDVRTKTLPEEHPDLLSSQNNLASIYRDMGQTEEAVKLFEHVVAIRAKVQPEEHPDRLSSQEHLALIYRDMGQTEKAVQLLEHVVDVRTKTLPEENPDRLSSQEHLALKYQDMGQTEEAVQLLEHVVDVRTKTLPEEHPNRLTSQYNLAAMYQHKGRKDEAIELMEHVVAVRCRILPETNGDRVNSKQWLRHMYEVRGAVEK</sequence>
<dbReference type="Gene3D" id="3.40.50.300">
    <property type="entry name" value="P-loop containing nucleotide triphosphate hydrolases"/>
    <property type="match status" value="1"/>
</dbReference>
<keyword evidence="2" id="KW-0442">Lipid degradation</keyword>
<feature type="active site" description="Proton acceptor" evidence="2">
    <location>
        <position position="219"/>
    </location>
</feature>
<accession>A0A9P9EGS9</accession>